<sequence length="143" mass="16090">MGGETDIINVEIVVPNQTRYLSLIGNIAEQVAKTLDVYTGDRDALAYHLNLVLTEAMVNAIQHAAAGDADKTVRVCMRIRDKDLRIFVYDHGQGFDLNAVPPPNLDALNERGRGIFFMRTFMDWVSYRKADNGNVLEMYKKLA</sequence>
<dbReference type="GO" id="GO:0004674">
    <property type="term" value="F:protein serine/threonine kinase activity"/>
    <property type="evidence" value="ECO:0007669"/>
    <property type="project" value="UniProtKB-KW"/>
</dbReference>
<dbReference type="Proteomes" id="UP000266313">
    <property type="component" value="Chromosome"/>
</dbReference>
<accession>A0A250KV73</accession>
<dbReference type="EMBL" id="AP017928">
    <property type="protein sequence ID" value="BBA34881.1"/>
    <property type="molecule type" value="Genomic_DNA"/>
</dbReference>
<protein>
    <submittedName>
        <fullName evidence="3">Anti-sigma B factor</fullName>
    </submittedName>
</protein>
<name>A0A250KV73_9GAMM</name>
<dbReference type="PANTHER" id="PTHR35526">
    <property type="entry name" value="ANTI-SIGMA-F FACTOR RSBW-RELATED"/>
    <property type="match status" value="1"/>
</dbReference>
<dbReference type="InterPro" id="IPR036890">
    <property type="entry name" value="HATPase_C_sf"/>
</dbReference>
<keyword evidence="4" id="KW-1185">Reference proteome</keyword>
<dbReference type="OrthoDB" id="9792240at2"/>
<gene>
    <name evidence="3" type="ORF">sS8_2937</name>
</gene>
<evidence type="ECO:0000313" key="4">
    <source>
        <dbReference type="Proteomes" id="UP000266313"/>
    </source>
</evidence>
<dbReference type="PANTHER" id="PTHR35526:SF3">
    <property type="entry name" value="ANTI-SIGMA-F FACTOR RSBW"/>
    <property type="match status" value="1"/>
</dbReference>
<proteinExistence type="predicted"/>
<keyword evidence="1" id="KW-0808">Transferase</keyword>
<evidence type="ECO:0000259" key="2">
    <source>
        <dbReference type="Pfam" id="PF13581"/>
    </source>
</evidence>
<evidence type="ECO:0000313" key="3">
    <source>
        <dbReference type="EMBL" id="BBA34881.1"/>
    </source>
</evidence>
<dbReference type="Pfam" id="PF13581">
    <property type="entry name" value="HATPase_c_2"/>
    <property type="match status" value="1"/>
</dbReference>
<dbReference type="KEGG" id="mmai:sS8_2937"/>
<dbReference type="InterPro" id="IPR050267">
    <property type="entry name" value="Anti-sigma-factor_SerPK"/>
</dbReference>
<feature type="domain" description="Histidine kinase/HSP90-like ATPase" evidence="2">
    <location>
        <begin position="18"/>
        <end position="140"/>
    </location>
</feature>
<dbReference type="InterPro" id="IPR003594">
    <property type="entry name" value="HATPase_dom"/>
</dbReference>
<keyword evidence="1" id="KW-0418">Kinase</keyword>
<evidence type="ECO:0000256" key="1">
    <source>
        <dbReference type="ARBA" id="ARBA00022527"/>
    </source>
</evidence>
<organism evidence="3 4">
    <name type="scientific">Methylocaldum marinum</name>
    <dbReference type="NCBI Taxonomy" id="1432792"/>
    <lineage>
        <taxon>Bacteria</taxon>
        <taxon>Pseudomonadati</taxon>
        <taxon>Pseudomonadota</taxon>
        <taxon>Gammaproteobacteria</taxon>
        <taxon>Methylococcales</taxon>
        <taxon>Methylococcaceae</taxon>
        <taxon>Methylocaldum</taxon>
    </lineage>
</organism>
<dbReference type="Gene3D" id="3.30.565.10">
    <property type="entry name" value="Histidine kinase-like ATPase, C-terminal domain"/>
    <property type="match status" value="1"/>
</dbReference>
<keyword evidence="1" id="KW-0723">Serine/threonine-protein kinase</keyword>
<dbReference type="FunFam" id="3.30.565.10:FF:000271">
    <property type="entry name" value="Anti-sigma B factor, putative"/>
    <property type="match status" value="1"/>
</dbReference>
<reference evidence="3 4" key="1">
    <citation type="submission" date="2016-12" db="EMBL/GenBank/DDBJ databases">
        <title>Genome sequencing of Methylocaldum marinum.</title>
        <authorList>
            <person name="Takeuchi M."/>
            <person name="Kamagata Y."/>
            <person name="Hiraoka S."/>
            <person name="Oshima K."/>
            <person name="Hattori M."/>
            <person name="Iwasaki W."/>
        </authorList>
    </citation>
    <scope>NUCLEOTIDE SEQUENCE [LARGE SCALE GENOMIC DNA]</scope>
    <source>
        <strain evidence="3 4">S8</strain>
    </source>
</reference>
<dbReference type="SUPFAM" id="SSF55874">
    <property type="entry name" value="ATPase domain of HSP90 chaperone/DNA topoisomerase II/histidine kinase"/>
    <property type="match status" value="1"/>
</dbReference>
<dbReference type="CDD" id="cd16936">
    <property type="entry name" value="HATPase_RsbW-like"/>
    <property type="match status" value="1"/>
</dbReference>
<dbReference type="RefSeq" id="WP_119630192.1">
    <property type="nucleotide sequence ID" value="NZ_AP017928.1"/>
</dbReference>
<dbReference type="AlphaFoldDB" id="A0A250KV73"/>